<keyword evidence="13 15" id="KW-0472">Membrane</keyword>
<dbReference type="RefSeq" id="WP_286135888.1">
    <property type="nucleotide sequence ID" value="NZ_BRPL01000002.1"/>
</dbReference>
<dbReference type="Gene3D" id="3.90.70.10">
    <property type="entry name" value="Cysteine proteinases"/>
    <property type="match status" value="1"/>
</dbReference>
<dbReference type="PROSITE" id="PS50929">
    <property type="entry name" value="ABC_TM1F"/>
    <property type="match status" value="1"/>
</dbReference>
<protein>
    <submittedName>
        <fullName evidence="19">Bacteriocin cleavage/export ABC transporter</fullName>
    </submittedName>
</protein>
<keyword evidence="6" id="KW-0547">Nucleotide-binding</keyword>
<keyword evidence="9" id="KW-0067">ATP-binding</keyword>
<dbReference type="InterPro" id="IPR039421">
    <property type="entry name" value="Type_1_exporter"/>
</dbReference>
<dbReference type="GO" id="GO:0005524">
    <property type="term" value="F:ATP binding"/>
    <property type="evidence" value="ECO:0007669"/>
    <property type="project" value="UniProtKB-KW"/>
</dbReference>
<keyword evidence="10" id="KW-0653">Protein transport</keyword>
<keyword evidence="8" id="KW-0788">Thiol protease</keyword>
<evidence type="ECO:0000256" key="7">
    <source>
        <dbReference type="ARBA" id="ARBA00022801"/>
    </source>
</evidence>
<dbReference type="GO" id="GO:0016887">
    <property type="term" value="F:ATP hydrolysis activity"/>
    <property type="evidence" value="ECO:0007669"/>
    <property type="project" value="InterPro"/>
</dbReference>
<dbReference type="InterPro" id="IPR027417">
    <property type="entry name" value="P-loop_NTPase"/>
</dbReference>
<keyword evidence="5 15" id="KW-0812">Transmembrane</keyword>
<dbReference type="NCBIfam" id="TIGR01193">
    <property type="entry name" value="bacteriocin_ABC"/>
    <property type="match status" value="1"/>
</dbReference>
<evidence type="ECO:0000256" key="8">
    <source>
        <dbReference type="ARBA" id="ARBA00022807"/>
    </source>
</evidence>
<sequence>MFFYKYYVPQVDERDCGVAALATILKFYHSRYSLAKLRQLAKTNNEGTTALGLVKAAQKTGLKTEAVKADMSIFNKKNLKLPFIVHVLKDGKYLHYYVILKNNKNDLIIADPDPSDKIKKMSKENFAKEWSGVALFMKPSPAYVPKKEKKNGLLSYIPLLFKQRKLILEITITAFIVTIISIIGSYYFQELIDSLIPKKIINTISIISIGLITAYIFQEILTFVQNYLLTIFGQELSVNVILNYIKHVFSLPMSFFSTRRTGEIVSRFTDASKIIDALASTIVSIFLDLFIIIILSIVLSMQSSLLFMVSLILIPLYATVIYVFFHPFEKYNQKSMENNSKLSSSIIEDIHGIETIKSLNVENESYNKIYSEFIKYLKSEFTYSKLDFMQQAMKTTIQLTVNVLILWIGSRLVIQNELSIGQLITYNALLSYFTNPIQNIINLQTKLQMARVANNRLNEIYLVKSEFKNKRSISKISKSFKQINMKNVSFKYGFGKNVLSNINLIIPNNCKTTIVGMSGSGKTTLVKLLSNFFTPQEGKIFIDNKNINDINKHTIKKFINYLPQEPYVFNGTIRDNLLLGSRESVTNEEIMRACKIAEISHDIESMPLKYNTELSENGSMLSGGQKQRISIARSLLTPAKVLIFDESTSSLDTITENKIVNNLLKLKNKTIIFVAHRLNIAKKTNNIVVIDKGKIVEQGSHEELINKNGIYKHLINE</sequence>
<dbReference type="Pfam" id="PF00005">
    <property type="entry name" value="ABC_tran"/>
    <property type="match status" value="1"/>
</dbReference>
<feature type="transmembrane region" description="Helical" evidence="15">
    <location>
        <begin position="305"/>
        <end position="325"/>
    </location>
</feature>
<organism evidence="19 20">
    <name type="scientific">Philodulcilactobacillus myokoensis</name>
    <dbReference type="NCBI Taxonomy" id="2929573"/>
    <lineage>
        <taxon>Bacteria</taxon>
        <taxon>Bacillati</taxon>
        <taxon>Bacillota</taxon>
        <taxon>Bacilli</taxon>
        <taxon>Lactobacillales</taxon>
        <taxon>Lactobacillaceae</taxon>
        <taxon>Philodulcilactobacillus</taxon>
    </lineage>
</organism>
<dbReference type="Proteomes" id="UP001144204">
    <property type="component" value="Unassembled WGS sequence"/>
</dbReference>
<dbReference type="CDD" id="cd18570">
    <property type="entry name" value="ABC_6TM_PCAT1_LagD_like"/>
    <property type="match status" value="1"/>
</dbReference>
<evidence type="ECO:0000256" key="2">
    <source>
        <dbReference type="ARBA" id="ARBA00022448"/>
    </source>
</evidence>
<evidence type="ECO:0000313" key="19">
    <source>
        <dbReference type="EMBL" id="GLB46427.1"/>
    </source>
</evidence>
<evidence type="ECO:0000256" key="6">
    <source>
        <dbReference type="ARBA" id="ARBA00022741"/>
    </source>
</evidence>
<dbReference type="PANTHER" id="PTHR24221:SF654">
    <property type="entry name" value="ATP-BINDING CASSETTE SUB-FAMILY B MEMBER 6"/>
    <property type="match status" value="1"/>
</dbReference>
<feature type="domain" description="ABC transporter" evidence="16">
    <location>
        <begin position="483"/>
        <end position="717"/>
    </location>
</feature>
<evidence type="ECO:0000256" key="13">
    <source>
        <dbReference type="ARBA" id="ARBA00023136"/>
    </source>
</evidence>
<dbReference type="SUPFAM" id="SSF90123">
    <property type="entry name" value="ABC transporter transmembrane region"/>
    <property type="match status" value="1"/>
</dbReference>
<dbReference type="Gene3D" id="3.40.50.300">
    <property type="entry name" value="P-loop containing nucleotide triphosphate hydrolases"/>
    <property type="match status" value="1"/>
</dbReference>
<dbReference type="GO" id="GO:0005886">
    <property type="term" value="C:plasma membrane"/>
    <property type="evidence" value="ECO:0007669"/>
    <property type="project" value="UniProtKB-SubCell"/>
</dbReference>
<comment type="caution">
    <text evidence="19">The sequence shown here is derived from an EMBL/GenBank/DDBJ whole genome shotgun (WGS) entry which is preliminary data.</text>
</comment>
<evidence type="ECO:0000259" key="17">
    <source>
        <dbReference type="PROSITE" id="PS50929"/>
    </source>
</evidence>
<evidence type="ECO:0000256" key="15">
    <source>
        <dbReference type="SAM" id="Phobius"/>
    </source>
</evidence>
<evidence type="ECO:0000259" key="16">
    <source>
        <dbReference type="PROSITE" id="PS50893"/>
    </source>
</evidence>
<dbReference type="SUPFAM" id="SSF52540">
    <property type="entry name" value="P-loop containing nucleoside triphosphate hydrolases"/>
    <property type="match status" value="1"/>
</dbReference>
<keyword evidence="7" id="KW-0378">Hydrolase</keyword>
<comment type="subcellular location">
    <subcellularLocation>
        <location evidence="1">Cell membrane</location>
        <topology evidence="1">Multi-pass membrane protein</topology>
    </subcellularLocation>
</comment>
<keyword evidence="2" id="KW-0813">Transport</keyword>
<dbReference type="PANTHER" id="PTHR24221">
    <property type="entry name" value="ATP-BINDING CASSETTE SUB-FAMILY B"/>
    <property type="match status" value="1"/>
</dbReference>
<dbReference type="InterPro" id="IPR005074">
    <property type="entry name" value="Peptidase_C39"/>
</dbReference>
<dbReference type="PROSITE" id="PS50990">
    <property type="entry name" value="PEPTIDASE_C39"/>
    <property type="match status" value="1"/>
</dbReference>
<keyword evidence="4" id="KW-0645">Protease</keyword>
<keyword evidence="3" id="KW-1003">Cell membrane</keyword>
<reference evidence="19" key="2">
    <citation type="journal article" date="2023" name="PLoS ONE">
        <title>Philodulcilactobacillus myokoensis gen. nov., sp. nov., a fructophilic, acidophilic, and agar-phobic lactic acid bacterium isolated from fermented vegetable extracts.</title>
        <authorList>
            <person name="Kouya T."/>
            <person name="Ishiyama Y."/>
            <person name="Ohashi S."/>
            <person name="Kumakubo R."/>
            <person name="Yamazaki T."/>
            <person name="Otaki T."/>
        </authorList>
    </citation>
    <scope>NUCLEOTIDE SEQUENCE</scope>
    <source>
        <strain evidence="19">WR16-4</strain>
    </source>
</reference>
<dbReference type="GO" id="GO:0015031">
    <property type="term" value="P:protein transport"/>
    <property type="evidence" value="ECO:0007669"/>
    <property type="project" value="UniProtKB-KW"/>
</dbReference>
<keyword evidence="11" id="KW-1278">Translocase</keyword>
<evidence type="ECO:0000256" key="1">
    <source>
        <dbReference type="ARBA" id="ARBA00004651"/>
    </source>
</evidence>
<name>A0A9W6AZW8_9LACO</name>
<keyword evidence="12 15" id="KW-1133">Transmembrane helix</keyword>
<evidence type="ECO:0000256" key="14">
    <source>
        <dbReference type="ARBA" id="ARBA00043264"/>
    </source>
</evidence>
<dbReference type="InterPro" id="IPR003439">
    <property type="entry name" value="ABC_transporter-like_ATP-bd"/>
</dbReference>
<evidence type="ECO:0000256" key="12">
    <source>
        <dbReference type="ARBA" id="ARBA00022989"/>
    </source>
</evidence>
<dbReference type="Pfam" id="PF03412">
    <property type="entry name" value="Peptidase_C39"/>
    <property type="match status" value="1"/>
</dbReference>
<dbReference type="InterPro" id="IPR036640">
    <property type="entry name" value="ABC1_TM_sf"/>
</dbReference>
<dbReference type="PROSITE" id="PS00211">
    <property type="entry name" value="ABC_TRANSPORTER_1"/>
    <property type="match status" value="1"/>
</dbReference>
<dbReference type="EMBL" id="BRPL01000002">
    <property type="protein sequence ID" value="GLB46427.1"/>
    <property type="molecule type" value="Genomic_DNA"/>
</dbReference>
<dbReference type="InterPro" id="IPR003593">
    <property type="entry name" value="AAA+_ATPase"/>
</dbReference>
<evidence type="ECO:0000256" key="3">
    <source>
        <dbReference type="ARBA" id="ARBA00022475"/>
    </source>
</evidence>
<feature type="domain" description="Peptidase C39" evidence="18">
    <location>
        <begin position="10"/>
        <end position="137"/>
    </location>
</feature>
<feature type="transmembrane region" description="Helical" evidence="15">
    <location>
        <begin position="166"/>
        <end position="188"/>
    </location>
</feature>
<evidence type="ECO:0000256" key="4">
    <source>
        <dbReference type="ARBA" id="ARBA00022670"/>
    </source>
</evidence>
<dbReference type="PROSITE" id="PS50893">
    <property type="entry name" value="ABC_TRANSPORTER_2"/>
    <property type="match status" value="1"/>
</dbReference>
<dbReference type="FunFam" id="3.40.50.300:FF:000854">
    <property type="entry name" value="Multidrug ABC transporter ATP-binding protein"/>
    <property type="match status" value="1"/>
</dbReference>
<dbReference type="CDD" id="cd02418">
    <property type="entry name" value="Peptidase_C39B"/>
    <property type="match status" value="1"/>
</dbReference>
<feature type="transmembrane region" description="Helical" evidence="15">
    <location>
        <begin position="200"/>
        <end position="217"/>
    </location>
</feature>
<dbReference type="InterPro" id="IPR011527">
    <property type="entry name" value="ABC1_TM_dom"/>
</dbReference>
<dbReference type="InterPro" id="IPR005897">
    <property type="entry name" value="Pept_C39_ABC_bacteriocin"/>
</dbReference>
<dbReference type="GO" id="GO:0034040">
    <property type="term" value="F:ATPase-coupled lipid transmembrane transporter activity"/>
    <property type="evidence" value="ECO:0007669"/>
    <property type="project" value="TreeGrafter"/>
</dbReference>
<feature type="transmembrane region" description="Helical" evidence="15">
    <location>
        <begin position="277"/>
        <end position="299"/>
    </location>
</feature>
<dbReference type="Gene3D" id="1.20.1560.10">
    <property type="entry name" value="ABC transporter type 1, transmembrane domain"/>
    <property type="match status" value="1"/>
</dbReference>
<dbReference type="GO" id="GO:0043214">
    <property type="term" value="F:ABC-type bacteriocin transporter activity"/>
    <property type="evidence" value="ECO:0007669"/>
    <property type="project" value="InterPro"/>
</dbReference>
<dbReference type="Pfam" id="PF00664">
    <property type="entry name" value="ABC_membrane"/>
    <property type="match status" value="1"/>
</dbReference>
<feature type="domain" description="ABC transmembrane type-1" evidence="17">
    <location>
        <begin position="170"/>
        <end position="449"/>
    </location>
</feature>
<dbReference type="SMART" id="SM00382">
    <property type="entry name" value="AAA"/>
    <property type="match status" value="1"/>
</dbReference>
<reference evidence="19" key="1">
    <citation type="submission" date="2022-07" db="EMBL/GenBank/DDBJ databases">
        <authorList>
            <person name="Kouya T."/>
            <person name="Ishiyama Y."/>
        </authorList>
    </citation>
    <scope>NUCLEOTIDE SEQUENCE</scope>
    <source>
        <strain evidence="19">WR16-4</strain>
    </source>
</reference>
<accession>A0A9W6AZW8</accession>
<dbReference type="InterPro" id="IPR017871">
    <property type="entry name" value="ABC_transporter-like_CS"/>
</dbReference>
<evidence type="ECO:0000256" key="5">
    <source>
        <dbReference type="ARBA" id="ARBA00022692"/>
    </source>
</evidence>
<evidence type="ECO:0000256" key="10">
    <source>
        <dbReference type="ARBA" id="ARBA00022927"/>
    </source>
</evidence>
<dbReference type="GO" id="GO:0008234">
    <property type="term" value="F:cysteine-type peptidase activity"/>
    <property type="evidence" value="ECO:0007669"/>
    <property type="project" value="UniProtKB-KW"/>
</dbReference>
<proteinExistence type="predicted"/>
<gene>
    <name evidence="19" type="primary">plnG</name>
    <name evidence="19" type="ORF">WR164_04060</name>
</gene>
<dbReference type="AlphaFoldDB" id="A0A9W6AZW8"/>
<keyword evidence="14" id="KW-0080">Bacteriocin transport</keyword>
<evidence type="ECO:0000256" key="9">
    <source>
        <dbReference type="ARBA" id="ARBA00022840"/>
    </source>
</evidence>
<evidence type="ECO:0000259" key="18">
    <source>
        <dbReference type="PROSITE" id="PS50990"/>
    </source>
</evidence>
<evidence type="ECO:0000313" key="20">
    <source>
        <dbReference type="Proteomes" id="UP001144204"/>
    </source>
</evidence>
<keyword evidence="20" id="KW-1185">Reference proteome</keyword>
<dbReference type="GO" id="GO:0006508">
    <property type="term" value="P:proteolysis"/>
    <property type="evidence" value="ECO:0007669"/>
    <property type="project" value="UniProtKB-KW"/>
</dbReference>
<evidence type="ECO:0000256" key="11">
    <source>
        <dbReference type="ARBA" id="ARBA00022967"/>
    </source>
</evidence>